<evidence type="ECO:0000313" key="2">
    <source>
        <dbReference type="Ensembl" id="ENSACUP00000015663.1"/>
    </source>
</evidence>
<accession>A0A663MW49</accession>
<keyword evidence="1" id="KW-1133">Transmembrane helix</keyword>
<feature type="transmembrane region" description="Helical" evidence="1">
    <location>
        <begin position="12"/>
        <end position="32"/>
    </location>
</feature>
<name>A0A663MW49_ATHCN</name>
<dbReference type="Proteomes" id="UP000472269">
    <property type="component" value="Unplaced"/>
</dbReference>
<dbReference type="AlphaFoldDB" id="A0A663MW49"/>
<keyword evidence="1" id="KW-0472">Membrane</keyword>
<dbReference type="Ensembl" id="ENSACUT00000016715.1">
    <property type="protein sequence ID" value="ENSACUP00000015663.1"/>
    <property type="gene ID" value="ENSACUG00000010513.1"/>
</dbReference>
<evidence type="ECO:0000313" key="3">
    <source>
        <dbReference type="Proteomes" id="UP000472269"/>
    </source>
</evidence>
<protein>
    <submittedName>
        <fullName evidence="2">Uncharacterized protein</fullName>
    </submittedName>
</protein>
<keyword evidence="1" id="KW-0812">Transmembrane</keyword>
<sequence>MMRPDLFNCSKRVLRLLIISNYITSSILILFFCQLSEGKYHFICCLWTDSERYFINLCPKQGYLVSGLFEFYFCYLRSYWLTSRLMDCENFLTKYSYSLTGIQPVVYK</sequence>
<reference evidence="2" key="2">
    <citation type="submission" date="2025-09" db="UniProtKB">
        <authorList>
            <consortium name="Ensembl"/>
        </authorList>
    </citation>
    <scope>IDENTIFICATION</scope>
</reference>
<keyword evidence="3" id="KW-1185">Reference proteome</keyword>
<proteinExistence type="predicted"/>
<evidence type="ECO:0000256" key="1">
    <source>
        <dbReference type="SAM" id="Phobius"/>
    </source>
</evidence>
<organism evidence="2 3">
    <name type="scientific">Athene cunicularia</name>
    <name type="common">Burrowing owl</name>
    <name type="synonym">Speotyto cunicularia</name>
    <dbReference type="NCBI Taxonomy" id="194338"/>
    <lineage>
        <taxon>Eukaryota</taxon>
        <taxon>Metazoa</taxon>
        <taxon>Chordata</taxon>
        <taxon>Craniata</taxon>
        <taxon>Vertebrata</taxon>
        <taxon>Euteleostomi</taxon>
        <taxon>Archelosauria</taxon>
        <taxon>Archosauria</taxon>
        <taxon>Dinosauria</taxon>
        <taxon>Saurischia</taxon>
        <taxon>Theropoda</taxon>
        <taxon>Coelurosauria</taxon>
        <taxon>Aves</taxon>
        <taxon>Neognathae</taxon>
        <taxon>Neoaves</taxon>
        <taxon>Telluraves</taxon>
        <taxon>Strigiformes</taxon>
        <taxon>Strigidae</taxon>
        <taxon>Athene</taxon>
    </lineage>
</organism>
<reference evidence="2" key="1">
    <citation type="submission" date="2025-08" db="UniProtKB">
        <authorList>
            <consortium name="Ensembl"/>
        </authorList>
    </citation>
    <scope>IDENTIFICATION</scope>
</reference>